<keyword evidence="2" id="KW-0812">Transmembrane</keyword>
<dbReference type="Pfam" id="PF06966">
    <property type="entry name" value="DUF1295"/>
    <property type="match status" value="1"/>
</dbReference>
<dbReference type="EMBL" id="JBGBPQ010000012">
    <property type="protein sequence ID" value="KAL1514417.1"/>
    <property type="molecule type" value="Genomic_DNA"/>
</dbReference>
<feature type="signal peptide" evidence="3">
    <location>
        <begin position="1"/>
        <end position="23"/>
    </location>
</feature>
<sequence>MAGLMLCSVPLPLALTFSAPGAAKSPTSHAHGGMPPPLQSSRTSPTACPSFSSSAPSARRTPAIFSPSRRAAPPRMAFSPLVPFSLACTVPTTLGFWKSEYGVSYAYGTAMLSTGALLLASAPPSRLAYAHAACVAFYGLRLNLFLLWRELTIPRFRDFRDKIEARSTERGGRWKRTPFLLACSGLYLGMASPMVLTARAATAGRIAPLLLVLMYAGLYVAAVGDIWKSAVKAKRGSDVLVTSGPFAILRHPNYTGEFVLWSANAALGVSAAVSSNLVKQSAGWLAASAFGVCGICFVLMQAATSLEGKQAEKYAGEPTYEAWLRRTWAGPTFAKKA</sequence>
<accession>A0AB34J4W6</accession>
<comment type="caution">
    <text evidence="4">The sequence shown here is derived from an EMBL/GenBank/DDBJ whole genome shotgun (WGS) entry which is preliminary data.</text>
</comment>
<evidence type="ECO:0000313" key="5">
    <source>
        <dbReference type="Proteomes" id="UP001515480"/>
    </source>
</evidence>
<proteinExistence type="predicted"/>
<dbReference type="InterPro" id="IPR010721">
    <property type="entry name" value="UstE-like"/>
</dbReference>
<feature type="compositionally biased region" description="Low complexity" evidence="1">
    <location>
        <begin position="43"/>
        <end position="61"/>
    </location>
</feature>
<organism evidence="4 5">
    <name type="scientific">Prymnesium parvum</name>
    <name type="common">Toxic golden alga</name>
    <dbReference type="NCBI Taxonomy" id="97485"/>
    <lineage>
        <taxon>Eukaryota</taxon>
        <taxon>Haptista</taxon>
        <taxon>Haptophyta</taxon>
        <taxon>Prymnesiophyceae</taxon>
        <taxon>Prymnesiales</taxon>
        <taxon>Prymnesiaceae</taxon>
        <taxon>Prymnesium</taxon>
    </lineage>
</organism>
<dbReference type="PANTHER" id="PTHR32251:SF15">
    <property type="entry name" value="3-OXO-5-ALPHA-STEROID 4-DEHYDROGENASE (DUF1295)"/>
    <property type="match status" value="1"/>
</dbReference>
<feature type="transmembrane region" description="Helical" evidence="2">
    <location>
        <begin position="206"/>
        <end position="227"/>
    </location>
</feature>
<keyword evidence="2" id="KW-0472">Membrane</keyword>
<dbReference type="Proteomes" id="UP001515480">
    <property type="component" value="Unassembled WGS sequence"/>
</dbReference>
<evidence type="ECO:0000313" key="4">
    <source>
        <dbReference type="EMBL" id="KAL1514417.1"/>
    </source>
</evidence>
<feature type="transmembrane region" description="Helical" evidence="2">
    <location>
        <begin position="284"/>
        <end position="303"/>
    </location>
</feature>
<evidence type="ECO:0008006" key="6">
    <source>
        <dbReference type="Google" id="ProtNLM"/>
    </source>
</evidence>
<feature type="chain" id="PRO_5044341598" description="Steroid 5-alpha reductase C-terminal domain-containing protein" evidence="3">
    <location>
        <begin position="24"/>
        <end position="337"/>
    </location>
</feature>
<keyword evidence="5" id="KW-1185">Reference proteome</keyword>
<gene>
    <name evidence="4" type="ORF">AB1Y20_003518</name>
</gene>
<dbReference type="PANTHER" id="PTHR32251">
    <property type="entry name" value="3-OXO-5-ALPHA-STEROID 4-DEHYDROGENASE"/>
    <property type="match status" value="1"/>
</dbReference>
<evidence type="ECO:0000256" key="3">
    <source>
        <dbReference type="SAM" id="SignalP"/>
    </source>
</evidence>
<feature type="region of interest" description="Disordered" evidence="1">
    <location>
        <begin position="25"/>
        <end position="61"/>
    </location>
</feature>
<keyword evidence="3" id="KW-0732">Signal</keyword>
<dbReference type="Gene3D" id="1.20.120.1630">
    <property type="match status" value="1"/>
</dbReference>
<evidence type="ECO:0000256" key="1">
    <source>
        <dbReference type="SAM" id="MobiDB-lite"/>
    </source>
</evidence>
<keyword evidence="2" id="KW-1133">Transmembrane helix</keyword>
<dbReference type="GO" id="GO:0016020">
    <property type="term" value="C:membrane"/>
    <property type="evidence" value="ECO:0007669"/>
    <property type="project" value="TreeGrafter"/>
</dbReference>
<feature type="transmembrane region" description="Helical" evidence="2">
    <location>
        <begin position="179"/>
        <end position="200"/>
    </location>
</feature>
<feature type="transmembrane region" description="Helical" evidence="2">
    <location>
        <begin position="128"/>
        <end position="148"/>
    </location>
</feature>
<protein>
    <recommendedName>
        <fullName evidence="6">Steroid 5-alpha reductase C-terminal domain-containing protein</fullName>
    </recommendedName>
</protein>
<evidence type="ECO:0000256" key="2">
    <source>
        <dbReference type="SAM" id="Phobius"/>
    </source>
</evidence>
<name>A0AB34J4W6_PRYPA</name>
<dbReference type="AlphaFoldDB" id="A0AB34J4W6"/>
<reference evidence="4 5" key="1">
    <citation type="journal article" date="2024" name="Science">
        <title>Giant polyketide synthase enzymes in the biosynthesis of giant marine polyether toxins.</title>
        <authorList>
            <person name="Fallon T.R."/>
            <person name="Shende V.V."/>
            <person name="Wierzbicki I.H."/>
            <person name="Pendleton A.L."/>
            <person name="Watervoot N.F."/>
            <person name="Auber R.P."/>
            <person name="Gonzalez D.J."/>
            <person name="Wisecaver J.H."/>
            <person name="Moore B.S."/>
        </authorList>
    </citation>
    <scope>NUCLEOTIDE SEQUENCE [LARGE SCALE GENOMIC DNA]</scope>
    <source>
        <strain evidence="4 5">12B1</strain>
    </source>
</reference>
<feature type="transmembrane region" description="Helical" evidence="2">
    <location>
        <begin position="104"/>
        <end position="122"/>
    </location>
</feature>